<sequence length="215" mass="23598">MKFFIDTANVEEIKEVASWGIVDGVTTNPSLIAKEGRVFKDVIKEITDIVDGPISAEVVSLDSEGMVKEALDLVTIHKNIVIKLPMTKEGLKACKKLTDKGIKTNITLIFSASQALMAAKAGATYVSPFLGRLDDISSDGLILIEDIVEIFSNYNIETEIICASVRHPIHLINCAKVGAHVATIPYKVFEQMLKHPLTDIGIEKFLSDWESVKNL</sequence>
<name>A0AC61MQQ7_9FIRM</name>
<protein>
    <submittedName>
        <fullName evidence="1">Fructose-6-phosphate aldolase</fullName>
    </submittedName>
</protein>
<evidence type="ECO:0000313" key="1">
    <source>
        <dbReference type="EMBL" id="QQK07915.1"/>
    </source>
</evidence>
<organism evidence="1 2">
    <name type="scientific">Miniphocaeibacter halophilus</name>
    <dbReference type="NCBI Taxonomy" id="2931922"/>
    <lineage>
        <taxon>Bacteria</taxon>
        <taxon>Bacillati</taxon>
        <taxon>Bacillota</taxon>
        <taxon>Tissierellia</taxon>
        <taxon>Tissierellales</taxon>
        <taxon>Peptoniphilaceae</taxon>
        <taxon>Miniphocaeibacter</taxon>
    </lineage>
</organism>
<reference evidence="1 2" key="1">
    <citation type="journal article" date="2022" name="Int. J. Syst. Evol. Microbiol.">
        <title>Miniphocaeibacter halophilus sp. nov., an ammonium-tolerant acetate-producing bacterium isolated from a biogas system.</title>
        <authorList>
            <person name="Schnurer A."/>
            <person name="Singh A."/>
            <person name="Bi S."/>
            <person name="Qiao W."/>
            <person name="Westerholm M."/>
        </authorList>
    </citation>
    <scope>NUCLEOTIDE SEQUENCE [LARGE SCALE GENOMIC DNA]</scope>
    <source>
        <strain evidence="1 2">AMB_01</strain>
    </source>
</reference>
<accession>A0AC61MQQ7</accession>
<keyword evidence="2" id="KW-1185">Reference proteome</keyword>
<proteinExistence type="predicted"/>
<evidence type="ECO:0000313" key="2">
    <source>
        <dbReference type="Proteomes" id="UP000595814"/>
    </source>
</evidence>
<dbReference type="Proteomes" id="UP000595814">
    <property type="component" value="Chromosome"/>
</dbReference>
<dbReference type="EMBL" id="CP066744">
    <property type="protein sequence ID" value="QQK07915.1"/>
    <property type="molecule type" value="Genomic_DNA"/>
</dbReference>
<gene>
    <name evidence="1" type="primary">fsa</name>
    <name evidence="1" type="ORF">JFY71_11690</name>
</gene>